<evidence type="ECO:0000256" key="4">
    <source>
        <dbReference type="PROSITE-ProRule" id="PRU10141"/>
    </source>
</evidence>
<dbReference type="InterPro" id="IPR002110">
    <property type="entry name" value="Ankyrin_rpt"/>
</dbReference>
<dbReference type="PROSITE" id="PS00107">
    <property type="entry name" value="PROTEIN_KINASE_ATP"/>
    <property type="match status" value="1"/>
</dbReference>
<dbReference type="InterPro" id="IPR036770">
    <property type="entry name" value="Ankyrin_rpt-contain_sf"/>
</dbReference>
<dbReference type="Pfam" id="PF00069">
    <property type="entry name" value="Pkinase"/>
    <property type="match status" value="1"/>
</dbReference>
<keyword evidence="1" id="KW-0677">Repeat</keyword>
<keyword evidence="8" id="KW-0418">Kinase</keyword>
<keyword evidence="4" id="KW-0067">ATP-binding</keyword>
<feature type="repeat" description="ANK" evidence="3">
    <location>
        <begin position="420"/>
        <end position="452"/>
    </location>
</feature>
<evidence type="ECO:0000259" key="7">
    <source>
        <dbReference type="PROSITE" id="PS50011"/>
    </source>
</evidence>
<evidence type="ECO:0000256" key="6">
    <source>
        <dbReference type="SAM" id="MobiDB-lite"/>
    </source>
</evidence>
<dbReference type="EMBL" id="CASHTH010001725">
    <property type="protein sequence ID" value="CAI8019094.1"/>
    <property type="molecule type" value="Genomic_DNA"/>
</dbReference>
<feature type="domain" description="Protein kinase" evidence="7">
    <location>
        <begin position="22"/>
        <end position="307"/>
    </location>
</feature>
<dbReference type="PROSITE" id="PS00109">
    <property type="entry name" value="PROTEIN_KINASE_TYR"/>
    <property type="match status" value="1"/>
</dbReference>
<dbReference type="InterPro" id="IPR008266">
    <property type="entry name" value="Tyr_kinase_AS"/>
</dbReference>
<dbReference type="SUPFAM" id="SSF56112">
    <property type="entry name" value="Protein kinase-like (PK-like)"/>
    <property type="match status" value="1"/>
</dbReference>
<keyword evidence="9" id="KW-1185">Reference proteome</keyword>
<dbReference type="InterPro" id="IPR050745">
    <property type="entry name" value="Multifunctional_regulatory"/>
</dbReference>
<feature type="repeat" description="ANK" evidence="3">
    <location>
        <begin position="487"/>
        <end position="519"/>
    </location>
</feature>
<feature type="repeat" description="ANK" evidence="3">
    <location>
        <begin position="553"/>
        <end position="585"/>
    </location>
</feature>
<dbReference type="Gene3D" id="1.25.40.20">
    <property type="entry name" value="Ankyrin repeat-containing domain"/>
    <property type="match status" value="3"/>
</dbReference>
<dbReference type="Pfam" id="PF12796">
    <property type="entry name" value="Ank_2"/>
    <property type="match status" value="2"/>
</dbReference>
<name>A0AA35RWQ1_GEOBA</name>
<dbReference type="Gene3D" id="1.10.510.10">
    <property type="entry name" value="Transferase(Phosphotransferase) domain 1"/>
    <property type="match status" value="1"/>
</dbReference>
<evidence type="ECO:0000313" key="9">
    <source>
        <dbReference type="Proteomes" id="UP001174909"/>
    </source>
</evidence>
<gene>
    <name evidence="8" type="ORF">GBAR_LOCUS11505</name>
</gene>
<evidence type="ECO:0000313" key="8">
    <source>
        <dbReference type="EMBL" id="CAI8019094.1"/>
    </source>
</evidence>
<keyword evidence="8" id="KW-0808">Transferase</keyword>
<dbReference type="PANTHER" id="PTHR24189">
    <property type="entry name" value="MYOTROPHIN"/>
    <property type="match status" value="1"/>
</dbReference>
<dbReference type="SMART" id="SM00248">
    <property type="entry name" value="ANK"/>
    <property type="match status" value="6"/>
</dbReference>
<feature type="coiled-coil region" evidence="5">
    <location>
        <begin position="308"/>
        <end position="360"/>
    </location>
</feature>
<dbReference type="Proteomes" id="UP001174909">
    <property type="component" value="Unassembled WGS sequence"/>
</dbReference>
<protein>
    <submittedName>
        <fullName evidence="8">Ankyrin repeat and protein kinase domain-containing protein 1</fullName>
    </submittedName>
</protein>
<dbReference type="AlphaFoldDB" id="A0AA35RWQ1"/>
<dbReference type="PROSITE" id="PS50088">
    <property type="entry name" value="ANK_REPEAT"/>
    <property type="match status" value="5"/>
</dbReference>
<sequence>MTTSADVHVHLGGQFGYQNVHVHTSKVLGTGSYGSVVKATLDHLPCAAKILHTIFFRDDDPGAVDFAARFDQECDILRSLKHPCIVQFLGVVQDPSNRRPILLMELMDESLTGFLERATTSLPYHVQVNITHDIALALAYLHGNSIIHRDLSSNNILLRGGGSQAKVTDFGMSKMVEANPRMTRSKITQCPGTPVFMPPEALRAKPRYSDKLDTFSLGVVTVQIITRCFPTPTDAEIVVEDDSEPTGQRVTLVPELQRRQRDIGKVPPDHGLLPTALHCLKDRPRDRPSAAQLCQSLGQLKTAEAYTASEAEDQGRRLEQQLRLKEEEKEAEIARLQEQMRQLTTEKDHLASQKQREIAELRSQLQTSHKPPVQRGREAMTVSRPKDEKALYDAAHGGDVSAVTRLLASNVNINCTPYPNGWTPLMTASFDGHVEIVRLLIEAKAQLNIRGKELGATALHMAAQEGKADVVRLLTEAGAQLDIQRTSGATPLFMACQNGHSDVVEILIRNGANVNLPRDNGATPLFVASQNGHSEVVNILLRNGAGVDRAKKTGSTPLYMACRQGHIDVVNILLANGADVNLTGFKGRRPIDAARLKGHSDIVCLLEKRGH</sequence>
<dbReference type="SUPFAM" id="SSF48403">
    <property type="entry name" value="Ankyrin repeat"/>
    <property type="match status" value="1"/>
</dbReference>
<accession>A0AA35RWQ1</accession>
<dbReference type="Pfam" id="PF00023">
    <property type="entry name" value="Ank"/>
    <property type="match status" value="1"/>
</dbReference>
<dbReference type="GO" id="GO:0004672">
    <property type="term" value="F:protein kinase activity"/>
    <property type="evidence" value="ECO:0007669"/>
    <property type="project" value="InterPro"/>
</dbReference>
<evidence type="ECO:0000256" key="2">
    <source>
        <dbReference type="ARBA" id="ARBA00023043"/>
    </source>
</evidence>
<reference evidence="8" key="1">
    <citation type="submission" date="2023-03" db="EMBL/GenBank/DDBJ databases">
        <authorList>
            <person name="Steffen K."/>
            <person name="Cardenas P."/>
        </authorList>
    </citation>
    <scope>NUCLEOTIDE SEQUENCE</scope>
</reference>
<dbReference type="InterPro" id="IPR017441">
    <property type="entry name" value="Protein_kinase_ATP_BS"/>
</dbReference>
<feature type="binding site" evidence="4">
    <location>
        <position position="49"/>
    </location>
    <ligand>
        <name>ATP</name>
        <dbReference type="ChEBI" id="CHEBI:30616"/>
    </ligand>
</feature>
<dbReference type="PROSITE" id="PS50011">
    <property type="entry name" value="PROTEIN_KINASE_DOM"/>
    <property type="match status" value="1"/>
</dbReference>
<evidence type="ECO:0000256" key="5">
    <source>
        <dbReference type="SAM" id="Coils"/>
    </source>
</evidence>
<evidence type="ECO:0000256" key="3">
    <source>
        <dbReference type="PROSITE-ProRule" id="PRU00023"/>
    </source>
</evidence>
<dbReference type="PROSITE" id="PS50297">
    <property type="entry name" value="ANK_REP_REGION"/>
    <property type="match status" value="5"/>
</dbReference>
<evidence type="ECO:0000256" key="1">
    <source>
        <dbReference type="ARBA" id="ARBA00022737"/>
    </source>
</evidence>
<keyword evidence="2 3" id="KW-0040">ANK repeat</keyword>
<feature type="repeat" description="ANK" evidence="3">
    <location>
        <begin position="520"/>
        <end position="552"/>
    </location>
</feature>
<organism evidence="8 9">
    <name type="scientific">Geodia barretti</name>
    <name type="common">Barrett's horny sponge</name>
    <dbReference type="NCBI Taxonomy" id="519541"/>
    <lineage>
        <taxon>Eukaryota</taxon>
        <taxon>Metazoa</taxon>
        <taxon>Porifera</taxon>
        <taxon>Demospongiae</taxon>
        <taxon>Heteroscleromorpha</taxon>
        <taxon>Tetractinellida</taxon>
        <taxon>Astrophorina</taxon>
        <taxon>Geodiidae</taxon>
        <taxon>Geodia</taxon>
    </lineage>
</organism>
<dbReference type="InterPro" id="IPR011009">
    <property type="entry name" value="Kinase-like_dom_sf"/>
</dbReference>
<dbReference type="GO" id="GO:0005524">
    <property type="term" value="F:ATP binding"/>
    <property type="evidence" value="ECO:0007669"/>
    <property type="project" value="UniProtKB-UniRule"/>
</dbReference>
<keyword evidence="4" id="KW-0547">Nucleotide-binding</keyword>
<comment type="caution">
    <text evidence="8">The sequence shown here is derived from an EMBL/GenBank/DDBJ whole genome shotgun (WGS) entry which is preliminary data.</text>
</comment>
<feature type="region of interest" description="Disordered" evidence="6">
    <location>
        <begin position="363"/>
        <end position="384"/>
    </location>
</feature>
<proteinExistence type="predicted"/>
<keyword evidence="5" id="KW-0175">Coiled coil</keyword>
<dbReference type="InterPro" id="IPR000719">
    <property type="entry name" value="Prot_kinase_dom"/>
</dbReference>
<dbReference type="PANTHER" id="PTHR24189:SF50">
    <property type="entry name" value="ANKYRIN REPEAT AND SOCS BOX PROTEIN 2"/>
    <property type="match status" value="1"/>
</dbReference>
<feature type="repeat" description="ANK" evidence="3">
    <location>
        <begin position="454"/>
        <end position="486"/>
    </location>
</feature>
<dbReference type="PRINTS" id="PR01415">
    <property type="entry name" value="ANKYRIN"/>
</dbReference>